<evidence type="ECO:0000313" key="6">
    <source>
        <dbReference type="WBParaSite" id="HPBE_0002186101-mRNA-1"/>
    </source>
</evidence>
<dbReference type="Gene3D" id="2.10.70.10">
    <property type="entry name" value="Complement Module, domain 1"/>
    <property type="match status" value="1"/>
</dbReference>
<keyword evidence="5" id="KW-1185">Reference proteome</keyword>
<evidence type="ECO:0000256" key="2">
    <source>
        <dbReference type="SAM" id="SignalP"/>
    </source>
</evidence>
<dbReference type="Proteomes" id="UP000050761">
    <property type="component" value="Unassembled WGS sequence"/>
</dbReference>
<dbReference type="EMBL" id="UZAH01033407">
    <property type="protein sequence ID" value="VDP28650.1"/>
    <property type="molecule type" value="Genomic_DNA"/>
</dbReference>
<evidence type="ECO:0000259" key="3">
    <source>
        <dbReference type="Pfam" id="PF00084"/>
    </source>
</evidence>
<evidence type="ECO:0000256" key="1">
    <source>
        <dbReference type="ARBA" id="ARBA00023157"/>
    </source>
</evidence>
<dbReference type="InterPro" id="IPR035976">
    <property type="entry name" value="Sushi/SCR/CCP_sf"/>
</dbReference>
<gene>
    <name evidence="4" type="ORF">HPBE_LOCUS21860</name>
</gene>
<dbReference type="WBParaSite" id="HPBE_0002186101-mRNA-1">
    <property type="protein sequence ID" value="HPBE_0002186101-mRNA-1"/>
    <property type="gene ID" value="HPBE_0002186101"/>
</dbReference>
<reference evidence="6" key="2">
    <citation type="submission" date="2019-09" db="UniProtKB">
        <authorList>
            <consortium name="WormBaseParasite"/>
        </authorList>
    </citation>
    <scope>IDENTIFICATION</scope>
</reference>
<sequence>MRVFLLLIALCIVLASSQNYDDKQCYTAFASSPHRTVTYKKGTATKKGPPFPHRTVASAKCDPGYTRQGYHTSECQFGIWERELGVCV</sequence>
<protein>
    <submittedName>
        <fullName evidence="6">Sushi domain-containing protein</fullName>
    </submittedName>
</protein>
<feature type="chain" id="PRO_5044552057" evidence="2">
    <location>
        <begin position="18"/>
        <end position="88"/>
    </location>
</feature>
<name>A0A183GH43_HELPZ</name>
<dbReference type="InterPro" id="IPR000436">
    <property type="entry name" value="Sushi_SCR_CCP_dom"/>
</dbReference>
<organism evidence="5 6">
    <name type="scientific">Heligmosomoides polygyrus</name>
    <name type="common">Parasitic roundworm</name>
    <dbReference type="NCBI Taxonomy" id="6339"/>
    <lineage>
        <taxon>Eukaryota</taxon>
        <taxon>Metazoa</taxon>
        <taxon>Ecdysozoa</taxon>
        <taxon>Nematoda</taxon>
        <taxon>Chromadorea</taxon>
        <taxon>Rhabditida</taxon>
        <taxon>Rhabditina</taxon>
        <taxon>Rhabditomorpha</taxon>
        <taxon>Strongyloidea</taxon>
        <taxon>Heligmosomidae</taxon>
        <taxon>Heligmosomoides</taxon>
    </lineage>
</organism>
<feature type="signal peptide" evidence="2">
    <location>
        <begin position="1"/>
        <end position="17"/>
    </location>
</feature>
<keyword evidence="2" id="KW-0732">Signal</keyword>
<evidence type="ECO:0000313" key="5">
    <source>
        <dbReference type="Proteomes" id="UP000050761"/>
    </source>
</evidence>
<reference evidence="4 5" key="1">
    <citation type="submission" date="2018-11" db="EMBL/GenBank/DDBJ databases">
        <authorList>
            <consortium name="Pathogen Informatics"/>
        </authorList>
    </citation>
    <scope>NUCLEOTIDE SEQUENCE [LARGE SCALE GENOMIC DNA]</scope>
</reference>
<accession>A0A3P8CD79</accession>
<accession>A0A183GH43</accession>
<keyword evidence="1" id="KW-1015">Disulfide bond</keyword>
<dbReference type="OrthoDB" id="10051774at2759"/>
<proteinExistence type="predicted"/>
<feature type="domain" description="Sushi" evidence="3">
    <location>
        <begin position="38"/>
        <end position="87"/>
    </location>
</feature>
<dbReference type="Pfam" id="PF00084">
    <property type="entry name" value="Sushi"/>
    <property type="match status" value="1"/>
</dbReference>
<dbReference type="CDD" id="cd00033">
    <property type="entry name" value="CCP"/>
    <property type="match status" value="1"/>
</dbReference>
<evidence type="ECO:0000313" key="4">
    <source>
        <dbReference type="EMBL" id="VDP28650.1"/>
    </source>
</evidence>
<dbReference type="SUPFAM" id="SSF57535">
    <property type="entry name" value="Complement control module/SCR domain"/>
    <property type="match status" value="1"/>
</dbReference>
<dbReference type="AlphaFoldDB" id="A0A183GH43"/>